<reference evidence="1" key="1">
    <citation type="submission" date="2019-02" db="EMBL/GenBank/DDBJ databases">
        <authorList>
            <person name="Gruber-Vodicka R. H."/>
            <person name="Seah K. B. B."/>
        </authorList>
    </citation>
    <scope>NUCLEOTIDE SEQUENCE</scope>
    <source>
        <strain evidence="1">BECK_S313</strain>
    </source>
</reference>
<sequence length="74" mass="7984">MTTASGKTGVKCIGNIFCPQDAYVARQVCVGSIHPGAILPRYVCFEVDNLALGMDPRIRPSGANGTNRRISDFR</sequence>
<protein>
    <submittedName>
        <fullName evidence="1">Uncharacterized protein</fullName>
    </submittedName>
</protein>
<gene>
    <name evidence="1" type="ORF">BECKLPF1236B_GA0070989_11097</name>
</gene>
<dbReference type="EMBL" id="CAADFK010000109">
    <property type="protein sequence ID" value="VFK17079.1"/>
    <property type="molecule type" value="Genomic_DNA"/>
</dbReference>
<organism evidence="1">
    <name type="scientific">Candidatus Kentrum sp. LPFa</name>
    <dbReference type="NCBI Taxonomy" id="2126335"/>
    <lineage>
        <taxon>Bacteria</taxon>
        <taxon>Pseudomonadati</taxon>
        <taxon>Pseudomonadota</taxon>
        <taxon>Gammaproteobacteria</taxon>
        <taxon>Candidatus Kentrum</taxon>
    </lineage>
</organism>
<accession>A0A450WJ79</accession>
<proteinExistence type="predicted"/>
<dbReference type="AlphaFoldDB" id="A0A450WJ79"/>
<evidence type="ECO:0000313" key="1">
    <source>
        <dbReference type="EMBL" id="VFK17079.1"/>
    </source>
</evidence>
<name>A0A450WJ79_9GAMM</name>